<name>A0A0E9XN64_ANGAN</name>
<reference evidence="1" key="2">
    <citation type="journal article" date="2015" name="Fish Shellfish Immunol.">
        <title>Early steps in the European eel (Anguilla anguilla)-Vibrio vulnificus interaction in the gills: Role of the RtxA13 toxin.</title>
        <authorList>
            <person name="Callol A."/>
            <person name="Pajuelo D."/>
            <person name="Ebbesson L."/>
            <person name="Teles M."/>
            <person name="MacKenzie S."/>
            <person name="Amaro C."/>
        </authorList>
    </citation>
    <scope>NUCLEOTIDE SEQUENCE</scope>
</reference>
<dbReference type="AlphaFoldDB" id="A0A0E9XN64"/>
<evidence type="ECO:0000313" key="1">
    <source>
        <dbReference type="EMBL" id="JAI03261.1"/>
    </source>
</evidence>
<proteinExistence type="predicted"/>
<reference evidence="1" key="1">
    <citation type="submission" date="2014-11" db="EMBL/GenBank/DDBJ databases">
        <authorList>
            <person name="Amaro Gonzalez C."/>
        </authorList>
    </citation>
    <scope>NUCLEOTIDE SEQUENCE</scope>
</reference>
<organism evidence="1">
    <name type="scientific">Anguilla anguilla</name>
    <name type="common">European freshwater eel</name>
    <name type="synonym">Muraena anguilla</name>
    <dbReference type="NCBI Taxonomy" id="7936"/>
    <lineage>
        <taxon>Eukaryota</taxon>
        <taxon>Metazoa</taxon>
        <taxon>Chordata</taxon>
        <taxon>Craniata</taxon>
        <taxon>Vertebrata</taxon>
        <taxon>Euteleostomi</taxon>
        <taxon>Actinopterygii</taxon>
        <taxon>Neopterygii</taxon>
        <taxon>Teleostei</taxon>
        <taxon>Anguilliformes</taxon>
        <taxon>Anguillidae</taxon>
        <taxon>Anguilla</taxon>
    </lineage>
</organism>
<sequence>MHNQGLWFVLWHESPHDEKLGLGPAFFFRFLVQSQEGPCDQRHRIPSFLYFPSEKQASLMNVKQKSIFMVL</sequence>
<protein>
    <submittedName>
        <fullName evidence="1">Uncharacterized protein</fullName>
    </submittedName>
</protein>
<accession>A0A0E9XN64</accession>
<dbReference type="EMBL" id="GBXM01005317">
    <property type="protein sequence ID" value="JAI03261.1"/>
    <property type="molecule type" value="Transcribed_RNA"/>
</dbReference>